<dbReference type="OrthoDB" id="4539621at2"/>
<sequence length="252" mass="28011">MPDNTRIDRCLRCLRYAICGVLMPLISFEGLAMIESKSVFIDPQVMPMAEAIIRGDVAQIHQLATEKLLEQRGDQSITLLQWAILNQQPKSLLALLDKNADPLQPGLQGNSALHTAASVKDPRYLQILLDRHLKPDVRNSITSATPLAAAVMAGRQDQVMMLLAAGADPNLPDRLGDTPLHLAGKINAPELALLLLRAGANPALRNKQKATFQQYFAMTPVHLQTSEMQSKYQQLNEWLRSHQLVELYQKQP</sequence>
<dbReference type="EMBL" id="UHJG01000001">
    <property type="protein sequence ID" value="SUQ01602.1"/>
    <property type="molecule type" value="Genomic_DNA"/>
</dbReference>
<dbReference type="InterPro" id="IPR036770">
    <property type="entry name" value="Ankyrin_rpt-contain_sf"/>
</dbReference>
<accession>A0A380QSH5</accession>
<dbReference type="PANTHER" id="PTHR24201:SF15">
    <property type="entry name" value="ANKYRIN REPEAT DOMAIN-CONTAINING PROTEIN 66"/>
    <property type="match status" value="1"/>
</dbReference>
<dbReference type="SUPFAM" id="SSF48403">
    <property type="entry name" value="Ankyrin repeat"/>
    <property type="match status" value="1"/>
</dbReference>
<dbReference type="SMART" id="SM00248">
    <property type="entry name" value="ANK"/>
    <property type="match status" value="4"/>
</dbReference>
<evidence type="ECO:0000256" key="1">
    <source>
        <dbReference type="ARBA" id="ARBA00022737"/>
    </source>
</evidence>
<gene>
    <name evidence="4" type="ORF">NCTC10476_02972</name>
</gene>
<name>A0A380QSH5_YERRU</name>
<dbReference type="Pfam" id="PF12796">
    <property type="entry name" value="Ank_2"/>
    <property type="match status" value="1"/>
</dbReference>
<dbReference type="PROSITE" id="PS50088">
    <property type="entry name" value="ANK_REPEAT"/>
    <property type="match status" value="3"/>
</dbReference>
<feature type="repeat" description="ANK" evidence="3">
    <location>
        <begin position="142"/>
        <end position="174"/>
    </location>
</feature>
<dbReference type="Gene3D" id="1.25.40.20">
    <property type="entry name" value="Ankyrin repeat-containing domain"/>
    <property type="match status" value="2"/>
</dbReference>
<organism evidence="4 5">
    <name type="scientific">Yersinia ruckeri</name>
    <dbReference type="NCBI Taxonomy" id="29486"/>
    <lineage>
        <taxon>Bacteria</taxon>
        <taxon>Pseudomonadati</taxon>
        <taxon>Pseudomonadota</taxon>
        <taxon>Gammaproteobacteria</taxon>
        <taxon>Enterobacterales</taxon>
        <taxon>Yersiniaceae</taxon>
        <taxon>Yersinia</taxon>
    </lineage>
</organism>
<evidence type="ECO:0000256" key="3">
    <source>
        <dbReference type="PROSITE-ProRule" id="PRU00023"/>
    </source>
</evidence>
<dbReference type="InterPro" id="IPR002110">
    <property type="entry name" value="Ankyrin_rpt"/>
</dbReference>
<feature type="repeat" description="ANK" evidence="3">
    <location>
        <begin position="175"/>
        <end position="207"/>
    </location>
</feature>
<evidence type="ECO:0000313" key="5">
    <source>
        <dbReference type="Proteomes" id="UP000255169"/>
    </source>
</evidence>
<protein>
    <submittedName>
        <fullName evidence="4">Putative phospholipase A accessory protein</fullName>
    </submittedName>
</protein>
<dbReference type="InterPro" id="IPR050776">
    <property type="entry name" value="Ank_Repeat/CDKN_Inhibitor"/>
</dbReference>
<evidence type="ECO:0000313" key="4">
    <source>
        <dbReference type="EMBL" id="SUQ01602.1"/>
    </source>
</evidence>
<reference evidence="4 5" key="1">
    <citation type="submission" date="2018-06" db="EMBL/GenBank/DDBJ databases">
        <authorList>
            <consortium name="Pathogen Informatics"/>
            <person name="Doyle S."/>
        </authorList>
    </citation>
    <scope>NUCLEOTIDE SEQUENCE [LARGE SCALE GENOMIC DNA]</scope>
    <source>
        <strain evidence="4 5">NCTC10476</strain>
    </source>
</reference>
<proteinExistence type="predicted"/>
<evidence type="ECO:0000256" key="2">
    <source>
        <dbReference type="ARBA" id="ARBA00023043"/>
    </source>
</evidence>
<keyword evidence="2 3" id="KW-0040">ANK repeat</keyword>
<dbReference type="STRING" id="29486.UGYR_06140"/>
<keyword evidence="1" id="KW-0677">Repeat</keyword>
<dbReference type="PROSITE" id="PS50297">
    <property type="entry name" value="ANK_REP_REGION"/>
    <property type="match status" value="2"/>
</dbReference>
<dbReference type="AlphaFoldDB" id="A0A380QSH5"/>
<keyword evidence="5" id="KW-1185">Reference proteome</keyword>
<dbReference type="Proteomes" id="UP000255169">
    <property type="component" value="Unassembled WGS sequence"/>
</dbReference>
<dbReference type="PANTHER" id="PTHR24201">
    <property type="entry name" value="ANK_REP_REGION DOMAIN-CONTAINING PROTEIN"/>
    <property type="match status" value="1"/>
</dbReference>
<feature type="repeat" description="ANK" evidence="3">
    <location>
        <begin position="108"/>
        <end position="140"/>
    </location>
</feature>